<gene>
    <name evidence="6" type="ORF">DH2020_001212</name>
</gene>
<name>A0ABR0XZ55_REHGL</name>
<feature type="domain" description="TOG" evidence="5">
    <location>
        <begin position="3"/>
        <end position="223"/>
    </location>
</feature>
<dbReference type="InterPro" id="IPR034085">
    <property type="entry name" value="TOG"/>
</dbReference>
<keyword evidence="3" id="KW-0206">Cytoskeleton</keyword>
<keyword evidence="2" id="KW-0963">Cytoplasm</keyword>
<evidence type="ECO:0000256" key="4">
    <source>
        <dbReference type="SAM" id="MobiDB-lite"/>
    </source>
</evidence>
<dbReference type="Gene3D" id="1.25.10.10">
    <property type="entry name" value="Leucine-rich Repeat Variant"/>
    <property type="match status" value="4"/>
</dbReference>
<feature type="region of interest" description="Disordered" evidence="4">
    <location>
        <begin position="225"/>
        <end position="256"/>
    </location>
</feature>
<dbReference type="InterPro" id="IPR016024">
    <property type="entry name" value="ARM-type_fold"/>
</dbReference>
<proteinExistence type="predicted"/>
<dbReference type="InterPro" id="IPR024395">
    <property type="entry name" value="CLASP_N_dom"/>
</dbReference>
<evidence type="ECO:0000313" key="6">
    <source>
        <dbReference type="EMBL" id="KAK6164348.1"/>
    </source>
</evidence>
<dbReference type="SUPFAM" id="SSF48371">
    <property type="entry name" value="ARM repeat"/>
    <property type="match status" value="1"/>
</dbReference>
<keyword evidence="7" id="KW-1185">Reference proteome</keyword>
<dbReference type="InterPro" id="IPR048491">
    <property type="entry name" value="XMAP215_CLASP_TOG"/>
</dbReference>
<sequence>MEEALELARAKDTKERMAGVEHLHQLLEASRKGLSPSEVTSLVDVCLDLLKDNNFRVSQGALQALASAVVLSGDHFKLHFNALVPAVVERLGDAKQPVRDRDAARRLLLTLMEVSSPTIIVERAGSYAWMHRSSRVREEFARTVTSAIGLFASTELPLQRAILPPMLNDPNPGVREAATSCIEEMYTQAGPQFREEMHRHHLPTSMLNDINARLEKIEPKVRSTDAISSNYSSGEVKSTNLNTKRSSPKAKSSSREVSLFGADGDITEKPVEPIKVYSEKELIREFEKIASTLVPDKDWSVRIAAMQRVEGLVIGGAADYSCFRGLLKQLVAPLSTQLSDRRSSIVKQACHLLSFLSKDLLGDFEACAEMFIPVLFKLVVITVLVIAESADNCIKTVICYAIAKFRALPRIVDCAKNDRNAVLHAMSEVINDEDGGMHIRHASPSIRERISNMSFASQTSAPSNISGYGTSAIVAMDKSASIPSGSSLTSGVLLSQAKSAGKGTERSLESVLHSSKQKVTAIESMLRGLDLSGKSRSSSLDLGVDPPSSRNPPFPLAVPASNSLANSLVDTIPGISKGNSRNGGLVMSDIITQIQASKDSGKLSYHSSVGSEPLSVHSSYSAKRASEKVQERGFIEENADLKELRRYMNSNNAAGRMSAGRRRSFDDSQLSLGDVSSYSDGPASLSDALGEGLNSSSNWSARVTAFNYIHSLLQQGPRGIQEILQSFEKVMKLFFQHLDDPHHKVAQAALSTLADLIPACRKPFESYMERILPHVFSRLIDPKELVRQPCSTTLALLRSLDEQRSPKAKLAVIEFAIGSFNKHTTNSEGSANPGILKLWLAKLTPLVHDKNTKLKEAAITCIISVYTAIYDSVAVLNFILSLSVEEQNSLRRALKQLTPRIEVDLMNYLQSKKERRGKSSYDPSDVVGTSSEEGYIGAAKKSQLFGRYSSASVDCDGGRKWSSLQDASYITGSIGNSTSDDAHENLHHVLEINSNPDVPASNHKSLKHASNTTTDDIGSWAIDSREVSSTPRLDINGLIGSNHLQKSADFEVDNESSPELTLNQPKLPDLKVNDAAEPGPSIPQILHRIGNDKSPTANKRDALQQLTEVSISNDQSIWSKPLSGGRITFPGDAEKVLSPLVMFVLVPNIISQYGTSNTWHISVLQSDIDYFNQILTAVFEVLDDSDSSIRELALALIVEMVKHQKDSIEDSVEIVMEKLLHVTKDSVPKVIVPLLDTEDERTLVTCINCLTKLVGRLSQEQLMAQVPSFLPALFDAFGNQSADVRKTVVFCLVDIYIMLGKAFLPYLEGLNSTQLRLVTIYANRISQARSGTPIHATQ</sequence>
<dbReference type="EMBL" id="JABTTQ020000001">
    <property type="protein sequence ID" value="KAK6164348.1"/>
    <property type="molecule type" value="Genomic_DNA"/>
</dbReference>
<dbReference type="Pfam" id="PF12348">
    <property type="entry name" value="CLASP_N"/>
    <property type="match status" value="1"/>
</dbReference>
<organism evidence="6 7">
    <name type="scientific">Rehmannia glutinosa</name>
    <name type="common">Chinese foxglove</name>
    <dbReference type="NCBI Taxonomy" id="99300"/>
    <lineage>
        <taxon>Eukaryota</taxon>
        <taxon>Viridiplantae</taxon>
        <taxon>Streptophyta</taxon>
        <taxon>Embryophyta</taxon>
        <taxon>Tracheophyta</taxon>
        <taxon>Spermatophyta</taxon>
        <taxon>Magnoliopsida</taxon>
        <taxon>eudicotyledons</taxon>
        <taxon>Gunneridae</taxon>
        <taxon>Pentapetalae</taxon>
        <taxon>asterids</taxon>
        <taxon>lamiids</taxon>
        <taxon>Lamiales</taxon>
        <taxon>Orobanchaceae</taxon>
        <taxon>Rehmannieae</taxon>
        <taxon>Rehmannia</taxon>
    </lineage>
</organism>
<protein>
    <recommendedName>
        <fullName evidence="5">TOG domain-containing protein</fullName>
    </recommendedName>
</protein>
<dbReference type="InterPro" id="IPR011989">
    <property type="entry name" value="ARM-like"/>
</dbReference>
<accession>A0ABR0XZ55</accession>
<dbReference type="Proteomes" id="UP001318860">
    <property type="component" value="Unassembled WGS sequence"/>
</dbReference>
<dbReference type="Pfam" id="PF21041">
    <property type="entry name" value="XMAP215_CLASP_TOG"/>
    <property type="match status" value="1"/>
</dbReference>
<feature type="domain" description="TOG" evidence="5">
    <location>
        <begin position="1066"/>
        <end position="1331"/>
    </location>
</feature>
<dbReference type="PANTHER" id="PTHR21567:SF9">
    <property type="entry name" value="CLIP-ASSOCIATING PROTEIN"/>
    <property type="match status" value="1"/>
</dbReference>
<evidence type="ECO:0000256" key="2">
    <source>
        <dbReference type="ARBA" id="ARBA00022490"/>
    </source>
</evidence>
<evidence type="ECO:0000256" key="1">
    <source>
        <dbReference type="ARBA" id="ARBA00004245"/>
    </source>
</evidence>
<feature type="domain" description="TOG" evidence="5">
    <location>
        <begin position="674"/>
        <end position="903"/>
    </location>
</feature>
<reference evidence="6 7" key="1">
    <citation type="journal article" date="2021" name="Comput. Struct. Biotechnol. J.">
        <title>De novo genome assembly of the potent medicinal plant Rehmannia glutinosa using nanopore technology.</title>
        <authorList>
            <person name="Ma L."/>
            <person name="Dong C."/>
            <person name="Song C."/>
            <person name="Wang X."/>
            <person name="Zheng X."/>
            <person name="Niu Y."/>
            <person name="Chen S."/>
            <person name="Feng W."/>
        </authorList>
    </citation>
    <scope>NUCLEOTIDE SEQUENCE [LARGE SCALE GENOMIC DNA]</scope>
    <source>
        <strain evidence="6">DH-2019</strain>
    </source>
</reference>
<dbReference type="Pfam" id="PF21040">
    <property type="entry name" value="CEP104-like_TOG"/>
    <property type="match status" value="1"/>
</dbReference>
<evidence type="ECO:0000259" key="5">
    <source>
        <dbReference type="SMART" id="SM01349"/>
    </source>
</evidence>
<dbReference type="SMART" id="SM01349">
    <property type="entry name" value="TOG"/>
    <property type="match status" value="3"/>
</dbReference>
<evidence type="ECO:0000313" key="7">
    <source>
        <dbReference type="Proteomes" id="UP001318860"/>
    </source>
</evidence>
<feature type="compositionally biased region" description="Polar residues" evidence="4">
    <location>
        <begin position="225"/>
        <end position="243"/>
    </location>
</feature>
<dbReference type="PANTHER" id="PTHR21567">
    <property type="entry name" value="CLASP"/>
    <property type="match status" value="1"/>
</dbReference>
<comment type="caution">
    <text evidence="6">The sequence shown here is derived from an EMBL/GenBank/DDBJ whole genome shotgun (WGS) entry which is preliminary data.</text>
</comment>
<comment type="subcellular location">
    <subcellularLocation>
        <location evidence="1">Cytoplasm</location>
        <location evidence="1">Cytoskeleton</location>
    </subcellularLocation>
</comment>
<evidence type="ECO:0000256" key="3">
    <source>
        <dbReference type="ARBA" id="ARBA00023212"/>
    </source>
</evidence>